<feature type="compositionally biased region" description="Basic residues" evidence="10">
    <location>
        <begin position="436"/>
        <end position="445"/>
    </location>
</feature>
<evidence type="ECO:0000256" key="3">
    <source>
        <dbReference type="ARBA" id="ARBA00021762"/>
    </source>
</evidence>
<gene>
    <name evidence="12" type="ORF">APICC_02793</name>
</gene>
<evidence type="ECO:0000313" key="13">
    <source>
        <dbReference type="Proteomes" id="UP000242457"/>
    </source>
</evidence>
<reference evidence="12 13" key="1">
    <citation type="submission" date="2014-07" db="EMBL/GenBank/DDBJ databases">
        <title>Genomic and transcriptomic analysis on Apis cerana provide comprehensive insights into honey bee biology.</title>
        <authorList>
            <person name="Diao Q."/>
            <person name="Sun L."/>
            <person name="Zheng H."/>
            <person name="Zheng H."/>
            <person name="Xu S."/>
            <person name="Wang S."/>
            <person name="Zeng Z."/>
            <person name="Hu F."/>
            <person name="Su S."/>
            <person name="Wu J."/>
        </authorList>
    </citation>
    <scope>NUCLEOTIDE SEQUENCE [LARGE SCALE GENOMIC DNA]</scope>
    <source>
        <tissue evidence="12">Pupae without intestine</tissue>
    </source>
</reference>
<dbReference type="InterPro" id="IPR001680">
    <property type="entry name" value="WD40_rpt"/>
</dbReference>
<dbReference type="InterPro" id="IPR019775">
    <property type="entry name" value="WD40_repeat_CS"/>
</dbReference>
<dbReference type="PANTHER" id="PTHR22851:SF0">
    <property type="entry name" value="DDB1- AND CUL4-ASSOCIATED FACTOR 13"/>
    <property type="match status" value="1"/>
</dbReference>
<keyword evidence="7" id="KW-0687">Ribonucleoprotein</keyword>
<feature type="repeat" description="WD" evidence="9">
    <location>
        <begin position="105"/>
        <end position="137"/>
    </location>
</feature>
<evidence type="ECO:0000256" key="1">
    <source>
        <dbReference type="ARBA" id="ARBA00004604"/>
    </source>
</evidence>
<dbReference type="PROSITE" id="PS00678">
    <property type="entry name" value="WD_REPEATS_1"/>
    <property type="match status" value="1"/>
</dbReference>
<dbReference type="OrthoDB" id="10249065at2759"/>
<dbReference type="SUPFAM" id="SSF50978">
    <property type="entry name" value="WD40 repeat-like"/>
    <property type="match status" value="1"/>
</dbReference>
<dbReference type="InterPro" id="IPR036322">
    <property type="entry name" value="WD40_repeat_dom_sf"/>
</dbReference>
<sequence length="445" mass="51680">MKVKILTRNPDEYLRETKRDIYKVPRNYDPALHPFEAAREYTRALNSVKLERVFAKPFVGCLEGHKDGVSNMCKHPFHLSTILSGAFDGEIRIWNLTQRKCIRNFLAHDGIIRGIAFNATGEQFITVGDDKTIKTWKSQKTSFGEEEEPINTIISKTVITGISHHRSQPIFATCGEVCHLWEETRNEPIRTLKWGIDTLYDIKYNPVQTNLFAACGSDRSIILYDARETGPLRKVFMRLRTNRLAWNPMEAITFTCANEDYNLYTYDIRKLKTPVNVHMDHVEAVIDVDYSPTGKEFVSGSYDKSIRIFEVNKGHSREVYHTKRMQRLTCMGWSLDNKYIISGSDEMNIRVWKARASEKLGVLKPREKAALNYSEALKEKFAAHPQLKRIARHRQIPKHIYNAKNELRTIREKTKRKESNRRTHSKPGTVPFISERKRHVAQQEI</sequence>
<comment type="similarity">
    <text evidence="2">Belongs to the WD repeat DCAF13/WDSOF1 family.</text>
</comment>
<evidence type="ECO:0000256" key="10">
    <source>
        <dbReference type="SAM" id="MobiDB-lite"/>
    </source>
</evidence>
<keyword evidence="6" id="KW-0539">Nucleus</keyword>
<dbReference type="Pfam" id="PF00400">
    <property type="entry name" value="WD40"/>
    <property type="match status" value="4"/>
</dbReference>
<feature type="repeat" description="WD" evidence="9">
    <location>
        <begin position="278"/>
        <end position="319"/>
    </location>
</feature>
<evidence type="ECO:0000256" key="7">
    <source>
        <dbReference type="ARBA" id="ARBA00023274"/>
    </source>
</evidence>
<evidence type="ECO:0000256" key="5">
    <source>
        <dbReference type="ARBA" id="ARBA00022737"/>
    </source>
</evidence>
<comment type="subcellular location">
    <subcellularLocation>
        <location evidence="1">Nucleus</location>
        <location evidence="1">Nucleolus</location>
    </subcellularLocation>
</comment>
<dbReference type="FunFam" id="2.130.10.10:FF:000132">
    <property type="entry name" value="DDB1- and CUL4-associated factor 13"/>
    <property type="match status" value="1"/>
</dbReference>
<protein>
    <recommendedName>
        <fullName evidence="3">DDB1- and CUL4-associated factor 13</fullName>
    </recommendedName>
    <alternativeName>
        <fullName evidence="8">WD repeat and SOF domain-containing protein 1</fullName>
    </alternativeName>
</protein>
<organism evidence="12 13">
    <name type="scientific">Apis cerana cerana</name>
    <name type="common">Oriental honeybee</name>
    <dbReference type="NCBI Taxonomy" id="94128"/>
    <lineage>
        <taxon>Eukaryota</taxon>
        <taxon>Metazoa</taxon>
        <taxon>Ecdysozoa</taxon>
        <taxon>Arthropoda</taxon>
        <taxon>Hexapoda</taxon>
        <taxon>Insecta</taxon>
        <taxon>Pterygota</taxon>
        <taxon>Neoptera</taxon>
        <taxon>Endopterygota</taxon>
        <taxon>Hymenoptera</taxon>
        <taxon>Apocrita</taxon>
        <taxon>Aculeata</taxon>
        <taxon>Apoidea</taxon>
        <taxon>Anthophila</taxon>
        <taxon>Apidae</taxon>
        <taxon>Apis</taxon>
    </lineage>
</organism>
<dbReference type="PROSITE" id="PS50294">
    <property type="entry name" value="WD_REPEATS_REGION"/>
    <property type="match status" value="3"/>
</dbReference>
<feature type="repeat" description="WD" evidence="9">
    <location>
        <begin position="321"/>
        <end position="362"/>
    </location>
</feature>
<dbReference type="PANTHER" id="PTHR22851">
    <property type="entry name" value="U3 SMALL NUCLEOLAR RNA U3 SNORNA ASSOCIATED PROTEIN"/>
    <property type="match status" value="1"/>
</dbReference>
<dbReference type="InterPro" id="IPR051733">
    <property type="entry name" value="WD_repeat_DCAF13/WDSOF1"/>
</dbReference>
<dbReference type="EMBL" id="KZ288262">
    <property type="protein sequence ID" value="PBC30394.1"/>
    <property type="molecule type" value="Genomic_DNA"/>
</dbReference>
<evidence type="ECO:0000256" key="9">
    <source>
        <dbReference type="PROSITE-ProRule" id="PRU00221"/>
    </source>
</evidence>
<dbReference type="Proteomes" id="UP000242457">
    <property type="component" value="Unassembled WGS sequence"/>
</dbReference>
<feature type="compositionally biased region" description="Basic and acidic residues" evidence="10">
    <location>
        <begin position="412"/>
        <end position="421"/>
    </location>
</feature>
<dbReference type="InterPro" id="IPR007287">
    <property type="entry name" value="Sof1"/>
</dbReference>
<dbReference type="AlphaFoldDB" id="A0A2A3EFY4"/>
<keyword evidence="5" id="KW-0677">Repeat</keyword>
<dbReference type="GO" id="GO:0016567">
    <property type="term" value="P:protein ubiquitination"/>
    <property type="evidence" value="ECO:0007669"/>
    <property type="project" value="UniProtKB-UniPathway"/>
</dbReference>
<dbReference type="Gene3D" id="2.130.10.10">
    <property type="entry name" value="YVTN repeat-like/Quinoprotein amine dehydrogenase"/>
    <property type="match status" value="2"/>
</dbReference>
<proteinExistence type="inferred from homology"/>
<feature type="repeat" description="WD" evidence="9">
    <location>
        <begin position="62"/>
        <end position="104"/>
    </location>
</feature>
<dbReference type="Pfam" id="PF04158">
    <property type="entry name" value="Sof1"/>
    <property type="match status" value="1"/>
</dbReference>
<evidence type="ECO:0000256" key="8">
    <source>
        <dbReference type="ARBA" id="ARBA00032239"/>
    </source>
</evidence>
<evidence type="ECO:0000256" key="2">
    <source>
        <dbReference type="ARBA" id="ARBA00005649"/>
    </source>
</evidence>
<keyword evidence="13" id="KW-1185">Reference proteome</keyword>
<dbReference type="SMART" id="SM00320">
    <property type="entry name" value="WD40"/>
    <property type="match status" value="6"/>
</dbReference>
<dbReference type="GO" id="GO:0000462">
    <property type="term" value="P:maturation of SSU-rRNA from tricistronic rRNA transcript (SSU-rRNA, 5.8S rRNA, LSU-rRNA)"/>
    <property type="evidence" value="ECO:0007669"/>
    <property type="project" value="TreeGrafter"/>
</dbReference>
<evidence type="ECO:0000256" key="4">
    <source>
        <dbReference type="ARBA" id="ARBA00022574"/>
    </source>
</evidence>
<evidence type="ECO:0000313" key="12">
    <source>
        <dbReference type="EMBL" id="PBC30394.1"/>
    </source>
</evidence>
<keyword evidence="4 9" id="KW-0853">WD repeat</keyword>
<dbReference type="PROSITE" id="PS50082">
    <property type="entry name" value="WD_REPEATS_2"/>
    <property type="match status" value="4"/>
</dbReference>
<feature type="region of interest" description="Disordered" evidence="10">
    <location>
        <begin position="412"/>
        <end position="445"/>
    </location>
</feature>
<evidence type="ECO:0000256" key="6">
    <source>
        <dbReference type="ARBA" id="ARBA00023242"/>
    </source>
</evidence>
<dbReference type="GO" id="GO:0032040">
    <property type="term" value="C:small-subunit processome"/>
    <property type="evidence" value="ECO:0007669"/>
    <property type="project" value="TreeGrafter"/>
</dbReference>
<dbReference type="InterPro" id="IPR015943">
    <property type="entry name" value="WD40/YVTN_repeat-like_dom_sf"/>
</dbReference>
<name>A0A2A3EFY4_APICC</name>
<dbReference type="FunFam" id="2.130.10.10:FF:000826">
    <property type="entry name" value="DDB1- and CUL4-associated factor 13"/>
    <property type="match status" value="1"/>
</dbReference>
<evidence type="ECO:0000259" key="11">
    <source>
        <dbReference type="Pfam" id="PF04158"/>
    </source>
</evidence>
<dbReference type="CDD" id="cd00200">
    <property type="entry name" value="WD40"/>
    <property type="match status" value="1"/>
</dbReference>
<accession>A0A2A3EFY4</accession>
<dbReference type="STRING" id="94128.A0A2A3EFY4"/>
<feature type="domain" description="Sof1-like protein" evidence="11">
    <location>
        <begin position="354"/>
        <end position="440"/>
    </location>
</feature>
<dbReference type="UniPathway" id="UPA00143"/>